<proteinExistence type="predicted"/>
<gene>
    <name evidence="1" type="ORF">MONBRDRAFT_34669</name>
</gene>
<name>A9VD90_MONBE</name>
<dbReference type="RefSeq" id="XP_001750701.1">
    <property type="nucleotide sequence ID" value="XM_001750649.1"/>
</dbReference>
<protein>
    <submittedName>
        <fullName evidence="1">Uncharacterized protein</fullName>
    </submittedName>
</protein>
<dbReference type="AlphaFoldDB" id="A9VD90"/>
<keyword evidence="2" id="KW-1185">Reference proteome</keyword>
<evidence type="ECO:0000313" key="1">
    <source>
        <dbReference type="EMBL" id="EDQ84514.1"/>
    </source>
</evidence>
<organism evidence="1 2">
    <name type="scientific">Monosiga brevicollis</name>
    <name type="common">Choanoflagellate</name>
    <dbReference type="NCBI Taxonomy" id="81824"/>
    <lineage>
        <taxon>Eukaryota</taxon>
        <taxon>Choanoflagellata</taxon>
        <taxon>Craspedida</taxon>
        <taxon>Salpingoecidae</taxon>
        <taxon>Monosiga</taxon>
    </lineage>
</organism>
<sequence>MAAWHEVAALTGKAQRFLRAQLSQTLVAGLAADHNLWIYEADTRESAGNVKLPADASHAVFFLPPNPQDLPTKELIMQSIVVYTTDVTVVIKPFSSNLGATPTAAAMLPSAPLDLVIVDEAKGIFACILKDGVHFFHVDLETAQVASLGISPLDGAPVLTTLIPALALVTLNSASQVTCHCVDQFENPTILDLPKLAQDAVVRDVCAWGHSLYLLDARTNATLLCLDDYRRHGASFRQMPLSLPDIYELPTERGVTMCAGPGRIYLCLQQRKSTHYDVLTIATKFNRIINTQQALTVPSKKQHPLAFASSEEALVVVTSQHMYAMPLTDEDRREVTLATLLTTGNVATPVVQEPTNADTAESQLQSLLQQQASMTDEAFAEACRQWVSLTQPSADQVARLLRQLVRDQRHLTEEVVRVCLTHAPINGWDVPGLLPVLVAQHKFTLPFALRTLGVITEEDLLTAVADLVAVCNSEANDASESLVMTVLAELSLLKVDELQLGRAARRISADKLEALLKRLLTLLQLLLLQSSDALFVERPPAVPALIVIATTLVDALALRLVTSPEGAALLESMQRAINAHLAIAQAAAPLLGVLRALQNANKNPKQTRNMPQRVPVYSRETLVL</sequence>
<reference evidence="1 2" key="1">
    <citation type="journal article" date="2008" name="Nature">
        <title>The genome of the choanoflagellate Monosiga brevicollis and the origin of metazoans.</title>
        <authorList>
            <consortium name="JGI Sequencing"/>
            <person name="King N."/>
            <person name="Westbrook M.J."/>
            <person name="Young S.L."/>
            <person name="Kuo A."/>
            <person name="Abedin M."/>
            <person name="Chapman J."/>
            <person name="Fairclough S."/>
            <person name="Hellsten U."/>
            <person name="Isogai Y."/>
            <person name="Letunic I."/>
            <person name="Marr M."/>
            <person name="Pincus D."/>
            <person name="Putnam N."/>
            <person name="Rokas A."/>
            <person name="Wright K.J."/>
            <person name="Zuzow R."/>
            <person name="Dirks W."/>
            <person name="Good M."/>
            <person name="Goodstein D."/>
            <person name="Lemons D."/>
            <person name="Li W."/>
            <person name="Lyons J.B."/>
            <person name="Morris A."/>
            <person name="Nichols S."/>
            <person name="Richter D.J."/>
            <person name="Salamov A."/>
            <person name="Bork P."/>
            <person name="Lim W.A."/>
            <person name="Manning G."/>
            <person name="Miller W.T."/>
            <person name="McGinnis W."/>
            <person name="Shapiro H."/>
            <person name="Tjian R."/>
            <person name="Grigoriev I.V."/>
            <person name="Rokhsar D."/>
        </authorList>
    </citation>
    <scope>NUCLEOTIDE SEQUENCE [LARGE SCALE GENOMIC DNA]</scope>
    <source>
        <strain evidence="2">MX1 / ATCC 50154</strain>
    </source>
</reference>
<dbReference type="Proteomes" id="UP000001357">
    <property type="component" value="Unassembled WGS sequence"/>
</dbReference>
<accession>A9VD90</accession>
<dbReference type="EMBL" id="CH991586">
    <property type="protein sequence ID" value="EDQ84514.1"/>
    <property type="molecule type" value="Genomic_DNA"/>
</dbReference>
<dbReference type="GeneID" id="5895930"/>
<dbReference type="KEGG" id="mbr:MONBRDRAFT_34669"/>
<evidence type="ECO:0000313" key="2">
    <source>
        <dbReference type="Proteomes" id="UP000001357"/>
    </source>
</evidence>
<dbReference type="InParanoid" id="A9VD90"/>